<dbReference type="AlphaFoldDB" id="A0A929G105"/>
<dbReference type="Proteomes" id="UP000598360">
    <property type="component" value="Unassembled WGS sequence"/>
</dbReference>
<name>A0A929G105_9PSEU</name>
<evidence type="ECO:0000256" key="1">
    <source>
        <dbReference type="SAM" id="Phobius"/>
    </source>
</evidence>
<comment type="caution">
    <text evidence="2">The sequence shown here is derived from an EMBL/GenBank/DDBJ whole genome shotgun (WGS) entry which is preliminary data.</text>
</comment>
<sequence>MRPEHRPRTGLPADAGVVTAEAALGICAVVGVFAVVLSGVNAMTVQLRCTDAAVEAARLSARGDVARAGAAVSAIAGDRAVLDVLPAADRVTADVRIPLTGFTGALQAHASAVAVPEPGVHFGAADPPGGAAG</sequence>
<evidence type="ECO:0000313" key="2">
    <source>
        <dbReference type="EMBL" id="MBE9374168.1"/>
    </source>
</evidence>
<keyword evidence="1" id="KW-0472">Membrane</keyword>
<feature type="transmembrane region" description="Helical" evidence="1">
    <location>
        <begin position="20"/>
        <end position="40"/>
    </location>
</feature>
<gene>
    <name evidence="2" type="ORF">IQ251_06875</name>
</gene>
<keyword evidence="3" id="KW-1185">Reference proteome</keyword>
<evidence type="ECO:0008006" key="4">
    <source>
        <dbReference type="Google" id="ProtNLM"/>
    </source>
</evidence>
<keyword evidence="1" id="KW-1133">Transmembrane helix</keyword>
<dbReference type="NCBIfam" id="NF041390">
    <property type="entry name" value="TadE_Rv3655c"/>
    <property type="match status" value="1"/>
</dbReference>
<evidence type="ECO:0000313" key="3">
    <source>
        <dbReference type="Proteomes" id="UP000598360"/>
    </source>
</evidence>
<accession>A0A929G105</accession>
<dbReference type="RefSeq" id="WP_193927595.1">
    <property type="nucleotide sequence ID" value="NZ_JADEYC010000009.1"/>
</dbReference>
<proteinExistence type="predicted"/>
<protein>
    <recommendedName>
        <fullName evidence="4">Pilus assembly protein TadE</fullName>
    </recommendedName>
</protein>
<reference evidence="2" key="1">
    <citation type="submission" date="2020-10" db="EMBL/GenBank/DDBJ databases">
        <title>Diversity and distribution of actinomycetes associated with coral in the coast of Hainan.</title>
        <authorList>
            <person name="Li F."/>
        </authorList>
    </citation>
    <scope>NUCLEOTIDE SEQUENCE</scope>
    <source>
        <strain evidence="2">HNM0983</strain>
    </source>
</reference>
<dbReference type="EMBL" id="JADEYC010000009">
    <property type="protein sequence ID" value="MBE9374168.1"/>
    <property type="molecule type" value="Genomic_DNA"/>
</dbReference>
<organism evidence="2 3">
    <name type="scientific">Saccharopolyspora montiporae</name>
    <dbReference type="NCBI Taxonomy" id="2781240"/>
    <lineage>
        <taxon>Bacteria</taxon>
        <taxon>Bacillati</taxon>
        <taxon>Actinomycetota</taxon>
        <taxon>Actinomycetes</taxon>
        <taxon>Pseudonocardiales</taxon>
        <taxon>Pseudonocardiaceae</taxon>
        <taxon>Saccharopolyspora</taxon>
    </lineage>
</organism>
<keyword evidence="1" id="KW-0812">Transmembrane</keyword>
<dbReference type="InterPro" id="IPR049790">
    <property type="entry name" value="Rv3655c/TadE"/>
</dbReference>